<sequence>MEKIRMSTTTKLVLQVLLDHDEAYGLEICQAAGLATGTVHPILARLERAGWATSQWEDIDPSAEARPARRYYRLTPEGAPAATRALAKSPAPGASRRIVTPLVAPFGSA</sequence>
<dbReference type="InterPro" id="IPR005149">
    <property type="entry name" value="Tscrpt_reg_PadR_N"/>
</dbReference>
<dbReference type="EMBL" id="CP154795">
    <property type="protein sequence ID" value="XAN05902.1"/>
    <property type="molecule type" value="Genomic_DNA"/>
</dbReference>
<gene>
    <name evidence="2" type="ORF">AADG42_00785</name>
</gene>
<dbReference type="Proteomes" id="UP001442841">
    <property type="component" value="Chromosome"/>
</dbReference>
<reference evidence="2 3" key="1">
    <citation type="submission" date="2024-04" db="EMBL/GenBank/DDBJ databases">
        <title>Isolation of an actinomycete strain from pig manure.</title>
        <authorList>
            <person name="Gong T."/>
            <person name="Yu Z."/>
            <person name="An M."/>
            <person name="Wei C."/>
            <person name="Yang W."/>
            <person name="Liu L."/>
        </authorList>
    </citation>
    <scope>NUCLEOTIDE SEQUENCE [LARGE SCALE GENOMIC DNA]</scope>
    <source>
        <strain evidence="2 3">ZF39</strain>
    </source>
</reference>
<evidence type="ECO:0000259" key="1">
    <source>
        <dbReference type="Pfam" id="PF03551"/>
    </source>
</evidence>
<dbReference type="InterPro" id="IPR036390">
    <property type="entry name" value="WH_DNA-bd_sf"/>
</dbReference>
<protein>
    <submittedName>
        <fullName evidence="2">PadR family transcriptional regulator</fullName>
    </submittedName>
</protein>
<keyword evidence="3" id="KW-1185">Reference proteome</keyword>
<name>A0ABZ3FIR8_9ACTN</name>
<evidence type="ECO:0000313" key="3">
    <source>
        <dbReference type="Proteomes" id="UP001442841"/>
    </source>
</evidence>
<dbReference type="SUPFAM" id="SSF46785">
    <property type="entry name" value="Winged helix' DNA-binding domain"/>
    <property type="match status" value="1"/>
</dbReference>
<accession>A0ABZ3FIR8</accession>
<dbReference type="Gene3D" id="1.10.10.10">
    <property type="entry name" value="Winged helix-like DNA-binding domain superfamily/Winged helix DNA-binding domain"/>
    <property type="match status" value="1"/>
</dbReference>
<organism evidence="2 3">
    <name type="scientific">Ammonicoccus fulvus</name>
    <dbReference type="NCBI Taxonomy" id="3138240"/>
    <lineage>
        <taxon>Bacteria</taxon>
        <taxon>Bacillati</taxon>
        <taxon>Actinomycetota</taxon>
        <taxon>Actinomycetes</taxon>
        <taxon>Propionibacteriales</taxon>
        <taxon>Propionibacteriaceae</taxon>
        <taxon>Ammonicoccus</taxon>
    </lineage>
</organism>
<proteinExistence type="predicted"/>
<evidence type="ECO:0000313" key="2">
    <source>
        <dbReference type="EMBL" id="XAN05902.1"/>
    </source>
</evidence>
<dbReference type="RefSeq" id="WP_425307337.1">
    <property type="nucleotide sequence ID" value="NZ_CP154795.1"/>
</dbReference>
<dbReference type="Pfam" id="PF03551">
    <property type="entry name" value="PadR"/>
    <property type="match status" value="1"/>
</dbReference>
<dbReference type="InterPro" id="IPR036388">
    <property type="entry name" value="WH-like_DNA-bd_sf"/>
</dbReference>
<feature type="domain" description="Transcription regulator PadR N-terminal" evidence="1">
    <location>
        <begin position="13"/>
        <end position="80"/>
    </location>
</feature>